<feature type="domain" description="Tetratricopeptide SHNi-TPR" evidence="1">
    <location>
        <begin position="2"/>
        <end position="22"/>
    </location>
</feature>
<reference evidence="3" key="1">
    <citation type="submission" date="2014-12" db="EMBL/GenBank/DDBJ databases">
        <title>Complete genome sequence of a multi-drug resistant Klebsiella pneumoniae.</title>
        <authorList>
            <person name="Hua X."/>
            <person name="Chen Q."/>
            <person name="Li X."/>
            <person name="Feng Y."/>
            <person name="Ruan Z."/>
            <person name="Yu Y."/>
        </authorList>
    </citation>
    <scope>NUCLEOTIDE SEQUENCE [LARGE SCALE GENOMIC DNA]</scope>
    <source>
        <strain evidence="3">5.12</strain>
    </source>
</reference>
<dbReference type="EMBL" id="CP052766">
    <property type="protein sequence ID" value="QJR82940.1"/>
    <property type="molecule type" value="Genomic_DNA"/>
</dbReference>
<organism evidence="2 3">
    <name type="scientific">Alteromonas pelagimontana</name>
    <dbReference type="NCBI Taxonomy" id="1858656"/>
    <lineage>
        <taxon>Bacteria</taxon>
        <taxon>Pseudomonadati</taxon>
        <taxon>Pseudomonadota</taxon>
        <taxon>Gammaproteobacteria</taxon>
        <taxon>Alteromonadales</taxon>
        <taxon>Alteromonadaceae</taxon>
        <taxon>Alteromonas/Salinimonas group</taxon>
        <taxon>Alteromonas</taxon>
    </lineage>
</organism>
<dbReference type="Pfam" id="PF10516">
    <property type="entry name" value="SHNi-TPR"/>
    <property type="match status" value="1"/>
</dbReference>
<accession>A0A6M4MK32</accession>
<gene>
    <name evidence="2" type="ORF">CA267_018440</name>
</gene>
<protein>
    <recommendedName>
        <fullName evidence="1">Tetratricopeptide SHNi-TPR domain-containing protein</fullName>
    </recommendedName>
</protein>
<dbReference type="AlphaFoldDB" id="A0A6M4MK32"/>
<sequence length="22" mass="2594">MKFSQAYSDYGTCLNLYLALYE</sequence>
<dbReference type="Proteomes" id="UP000219285">
    <property type="component" value="Chromosome"/>
</dbReference>
<evidence type="ECO:0000259" key="1">
    <source>
        <dbReference type="Pfam" id="PF10516"/>
    </source>
</evidence>
<name>A0A6M4MK32_9ALTE</name>
<reference evidence="2 3" key="2">
    <citation type="submission" date="2020-04" db="EMBL/GenBank/DDBJ databases">
        <title>Complete genome sequence of Alteromonas pelagimontana 5.12T.</title>
        <authorList>
            <person name="Sinha R.K."/>
            <person name="Krishnan K.P."/>
            <person name="Kurian J.P."/>
        </authorList>
    </citation>
    <scope>NUCLEOTIDE SEQUENCE [LARGE SCALE GENOMIC DNA]</scope>
    <source>
        <strain evidence="2 3">5.12</strain>
    </source>
</reference>
<proteinExistence type="predicted"/>
<dbReference type="RefSeq" id="WP_170669111.1">
    <property type="nucleotide sequence ID" value="NZ_CP052766.1"/>
</dbReference>
<dbReference type="KEGG" id="apel:CA267_018440"/>
<evidence type="ECO:0000313" key="2">
    <source>
        <dbReference type="EMBL" id="QJR82940.1"/>
    </source>
</evidence>
<keyword evidence="3" id="KW-1185">Reference proteome</keyword>
<dbReference type="InterPro" id="IPR019544">
    <property type="entry name" value="Tetratricopeptide_SHNi-TPR_dom"/>
</dbReference>
<evidence type="ECO:0000313" key="3">
    <source>
        <dbReference type="Proteomes" id="UP000219285"/>
    </source>
</evidence>